<dbReference type="OrthoDB" id="893570at2"/>
<protein>
    <submittedName>
        <fullName evidence="2">DinB family protein</fullName>
    </submittedName>
</protein>
<dbReference type="Gene3D" id="1.20.120.450">
    <property type="entry name" value="dinb family like domain"/>
    <property type="match status" value="1"/>
</dbReference>
<dbReference type="Pfam" id="PF12867">
    <property type="entry name" value="DinB_2"/>
    <property type="match status" value="1"/>
</dbReference>
<dbReference type="EMBL" id="VOXD01000001">
    <property type="protein sequence ID" value="TXF91625.1"/>
    <property type="molecule type" value="Genomic_DNA"/>
</dbReference>
<reference evidence="2 3" key="1">
    <citation type="submission" date="2019-08" db="EMBL/GenBank/DDBJ databases">
        <title>Lewinella sp. strain SSH13 Genome sequencing and assembly.</title>
        <authorList>
            <person name="Kim I."/>
        </authorList>
    </citation>
    <scope>NUCLEOTIDE SEQUENCE [LARGE SCALE GENOMIC DNA]</scope>
    <source>
        <strain evidence="2 3">SSH13</strain>
    </source>
</reference>
<evidence type="ECO:0000313" key="2">
    <source>
        <dbReference type="EMBL" id="TXF91625.1"/>
    </source>
</evidence>
<organism evidence="2 3">
    <name type="scientific">Neolewinella aurantiaca</name>
    <dbReference type="NCBI Taxonomy" id="2602767"/>
    <lineage>
        <taxon>Bacteria</taxon>
        <taxon>Pseudomonadati</taxon>
        <taxon>Bacteroidota</taxon>
        <taxon>Saprospiria</taxon>
        <taxon>Saprospirales</taxon>
        <taxon>Lewinellaceae</taxon>
        <taxon>Neolewinella</taxon>
    </lineage>
</organism>
<dbReference type="AlphaFoldDB" id="A0A5C7FN44"/>
<dbReference type="RefSeq" id="WP_147928666.1">
    <property type="nucleotide sequence ID" value="NZ_VOXD01000001.1"/>
</dbReference>
<accession>A0A5C7FN44</accession>
<proteinExistence type="predicted"/>
<dbReference type="InterPro" id="IPR024775">
    <property type="entry name" value="DinB-like"/>
</dbReference>
<name>A0A5C7FN44_9BACT</name>
<dbReference type="InterPro" id="IPR034660">
    <property type="entry name" value="DinB/YfiT-like"/>
</dbReference>
<gene>
    <name evidence="2" type="ORF">FUA23_00120</name>
</gene>
<evidence type="ECO:0000259" key="1">
    <source>
        <dbReference type="Pfam" id="PF12867"/>
    </source>
</evidence>
<dbReference type="SUPFAM" id="SSF109854">
    <property type="entry name" value="DinB/YfiT-like putative metalloenzymes"/>
    <property type="match status" value="1"/>
</dbReference>
<comment type="caution">
    <text evidence="2">The sequence shown here is derived from an EMBL/GenBank/DDBJ whole genome shotgun (WGS) entry which is preliminary data.</text>
</comment>
<feature type="domain" description="DinB-like" evidence="1">
    <location>
        <begin position="71"/>
        <end position="140"/>
    </location>
</feature>
<sequence length="150" mass="16880">MSQISILRSLYIRDLDRLHQEISDYAVESNIWRVLPGTANPGGNLALHLVGNLNTFISAELGNSGYVRNRDAEFNLKDVPRADLLQKIAATKTEVIACIDSLSEEQLSEPYPLRVFSEPMTVGWFLFHLATHLAYHLGQVNYHRRMADAG</sequence>
<dbReference type="Proteomes" id="UP000321907">
    <property type="component" value="Unassembled WGS sequence"/>
</dbReference>
<keyword evidence="3" id="KW-1185">Reference proteome</keyword>
<evidence type="ECO:0000313" key="3">
    <source>
        <dbReference type="Proteomes" id="UP000321907"/>
    </source>
</evidence>